<dbReference type="InterPro" id="IPR011701">
    <property type="entry name" value="MFS"/>
</dbReference>
<feature type="transmembrane region" description="Helical" evidence="5">
    <location>
        <begin position="106"/>
        <end position="123"/>
    </location>
</feature>
<dbReference type="GO" id="GO:0005789">
    <property type="term" value="C:endoplasmic reticulum membrane"/>
    <property type="evidence" value="ECO:0007669"/>
    <property type="project" value="TreeGrafter"/>
</dbReference>
<proteinExistence type="predicted"/>
<dbReference type="InterPro" id="IPR036259">
    <property type="entry name" value="MFS_trans_sf"/>
</dbReference>
<dbReference type="OrthoDB" id="5840375at2759"/>
<evidence type="ECO:0000256" key="3">
    <source>
        <dbReference type="ARBA" id="ARBA00022989"/>
    </source>
</evidence>
<comment type="subcellular location">
    <subcellularLocation>
        <location evidence="1">Endomembrane system</location>
        <topology evidence="1">Multi-pass membrane protein</topology>
    </subcellularLocation>
</comment>
<feature type="non-terminal residue" evidence="6">
    <location>
        <position position="1"/>
    </location>
</feature>
<keyword evidence="4 5" id="KW-0472">Membrane</keyword>
<evidence type="ECO:0000256" key="5">
    <source>
        <dbReference type="SAM" id="Phobius"/>
    </source>
</evidence>
<feature type="transmembrane region" description="Helical" evidence="5">
    <location>
        <begin position="43"/>
        <end position="62"/>
    </location>
</feature>
<evidence type="ECO:0008006" key="8">
    <source>
        <dbReference type="Google" id="ProtNLM"/>
    </source>
</evidence>
<evidence type="ECO:0000256" key="1">
    <source>
        <dbReference type="ARBA" id="ARBA00004127"/>
    </source>
</evidence>
<feature type="transmembrane region" description="Helical" evidence="5">
    <location>
        <begin position="12"/>
        <end position="31"/>
    </location>
</feature>
<dbReference type="Proteomes" id="UP000270094">
    <property type="component" value="Unassembled WGS sequence"/>
</dbReference>
<dbReference type="EMBL" id="UYYB01013376">
    <property type="protein sequence ID" value="VDM69740.1"/>
    <property type="molecule type" value="Genomic_DNA"/>
</dbReference>
<dbReference type="SUPFAM" id="SSF103473">
    <property type="entry name" value="MFS general substrate transporter"/>
    <property type="match status" value="1"/>
</dbReference>
<keyword evidence="7" id="KW-1185">Reference proteome</keyword>
<dbReference type="GO" id="GO:0061513">
    <property type="term" value="F:glucose 6-phosphate:phosphate antiporter activity"/>
    <property type="evidence" value="ECO:0007669"/>
    <property type="project" value="TreeGrafter"/>
</dbReference>
<organism evidence="6 7">
    <name type="scientific">Strongylus vulgaris</name>
    <name type="common">Blood worm</name>
    <dbReference type="NCBI Taxonomy" id="40348"/>
    <lineage>
        <taxon>Eukaryota</taxon>
        <taxon>Metazoa</taxon>
        <taxon>Ecdysozoa</taxon>
        <taxon>Nematoda</taxon>
        <taxon>Chromadorea</taxon>
        <taxon>Rhabditida</taxon>
        <taxon>Rhabditina</taxon>
        <taxon>Rhabditomorpha</taxon>
        <taxon>Strongyloidea</taxon>
        <taxon>Strongylidae</taxon>
        <taxon>Strongylus</taxon>
    </lineage>
</organism>
<dbReference type="Gene3D" id="1.20.1250.20">
    <property type="entry name" value="MFS general substrate transporter like domains"/>
    <property type="match status" value="1"/>
</dbReference>
<gene>
    <name evidence="6" type="ORF">SVUK_LOCUS4738</name>
</gene>
<evidence type="ECO:0000313" key="7">
    <source>
        <dbReference type="Proteomes" id="UP000270094"/>
    </source>
</evidence>
<evidence type="ECO:0000256" key="4">
    <source>
        <dbReference type="ARBA" id="ARBA00023136"/>
    </source>
</evidence>
<name>A0A3P7IA77_STRVU</name>
<sequence>RVVPGFVSSFYQILIALACIGGLQGASWVPATKLVAKWYTDGTYGKMFSILGCGSTVAGLFIPLLVGAYWRVIMLVYSAFVFFWLQNDDVKPSSPSTKEDAANLTSLIWSPVIWSVGMIYLFSMEVRTVCETWIPLHINENGMSPATFQVLYEIGG</sequence>
<evidence type="ECO:0000256" key="2">
    <source>
        <dbReference type="ARBA" id="ARBA00022692"/>
    </source>
</evidence>
<keyword evidence="3 5" id="KW-1133">Transmembrane helix</keyword>
<dbReference type="PANTHER" id="PTHR43826:SF3">
    <property type="entry name" value="GLUCOSE-6-PHOSPHATE EXCHANGER SLC37A4"/>
    <property type="match status" value="1"/>
</dbReference>
<dbReference type="Pfam" id="PF07690">
    <property type="entry name" value="MFS_1"/>
    <property type="match status" value="1"/>
</dbReference>
<accession>A0A3P7IA77</accession>
<feature type="transmembrane region" description="Helical" evidence="5">
    <location>
        <begin position="68"/>
        <end position="85"/>
    </location>
</feature>
<protein>
    <recommendedName>
        <fullName evidence="8">Major facilitator superfamily (MFS) profile domain-containing protein</fullName>
    </recommendedName>
</protein>
<reference evidence="6 7" key="1">
    <citation type="submission" date="2018-11" db="EMBL/GenBank/DDBJ databases">
        <authorList>
            <consortium name="Pathogen Informatics"/>
        </authorList>
    </citation>
    <scope>NUCLEOTIDE SEQUENCE [LARGE SCALE GENOMIC DNA]</scope>
</reference>
<dbReference type="GO" id="GO:0035435">
    <property type="term" value="P:phosphate ion transmembrane transport"/>
    <property type="evidence" value="ECO:0007669"/>
    <property type="project" value="TreeGrafter"/>
</dbReference>
<dbReference type="PANTHER" id="PTHR43826">
    <property type="entry name" value="GLUCOSE-6-PHOSPHATE EXCHANGER SLC37A4"/>
    <property type="match status" value="1"/>
</dbReference>
<evidence type="ECO:0000313" key="6">
    <source>
        <dbReference type="EMBL" id="VDM69740.1"/>
    </source>
</evidence>
<keyword evidence="2 5" id="KW-0812">Transmembrane</keyword>
<dbReference type="AlphaFoldDB" id="A0A3P7IA77"/>
<dbReference type="InterPro" id="IPR051337">
    <property type="entry name" value="OPA_Antiporter"/>
</dbReference>